<evidence type="ECO:0000313" key="4">
    <source>
        <dbReference type="EMBL" id="BBD76971.1"/>
    </source>
</evidence>
<dbReference type="SMART" id="SM00116">
    <property type="entry name" value="CBS"/>
    <property type="match status" value="2"/>
</dbReference>
<dbReference type="KEGG" id="htl:HPTL_0703"/>
<sequence length="149" mass="16383">MKVREILAVKGNALFTVSPAATLKEAVATMVQEDIGSLVVFDGGRLVGLLTFREALKAIAQAGAAWEQRPVRETMLAAPMTVSPDTEVEPLREQMVRVHQRYFPVMDGETLLGVVSFHDVAKAVLEEQSFENRALKAFIKGIQDEEASR</sequence>
<evidence type="ECO:0000256" key="1">
    <source>
        <dbReference type="ARBA" id="ARBA00023122"/>
    </source>
</evidence>
<dbReference type="AlphaFoldDB" id="A0A2Z6DWY0"/>
<evidence type="ECO:0000256" key="2">
    <source>
        <dbReference type="PROSITE-ProRule" id="PRU00703"/>
    </source>
</evidence>
<protein>
    <submittedName>
        <fullName evidence="4">CBS domain-containing protein</fullName>
    </submittedName>
</protein>
<feature type="domain" description="CBS" evidence="3">
    <location>
        <begin position="8"/>
        <end position="65"/>
    </location>
</feature>
<name>A0A2Z6DWY0_HYDTE</name>
<dbReference type="Pfam" id="PF00571">
    <property type="entry name" value="CBS"/>
    <property type="match status" value="2"/>
</dbReference>
<dbReference type="SUPFAM" id="SSF54631">
    <property type="entry name" value="CBS-domain pair"/>
    <property type="match status" value="1"/>
</dbReference>
<gene>
    <name evidence="4" type="ORF">HPTL_0703</name>
</gene>
<keyword evidence="5" id="KW-1185">Reference proteome</keyword>
<dbReference type="PANTHER" id="PTHR43080">
    <property type="entry name" value="CBS DOMAIN-CONTAINING PROTEIN CBSX3, MITOCHONDRIAL"/>
    <property type="match status" value="1"/>
</dbReference>
<evidence type="ECO:0000313" key="5">
    <source>
        <dbReference type="Proteomes" id="UP000262004"/>
    </source>
</evidence>
<reference evidence="4 5" key="1">
    <citation type="submission" date="2018-04" db="EMBL/GenBank/DDBJ databases">
        <title>Complete genome sequence of Hydrogenophilus thermoluteolus TH-1.</title>
        <authorList>
            <person name="Arai H."/>
        </authorList>
    </citation>
    <scope>NUCLEOTIDE SEQUENCE [LARGE SCALE GENOMIC DNA]</scope>
    <source>
        <strain evidence="4 5">TH-1</strain>
    </source>
</reference>
<dbReference type="InterPro" id="IPR051257">
    <property type="entry name" value="Diverse_CBS-Domain"/>
</dbReference>
<dbReference type="Gene3D" id="3.10.580.10">
    <property type="entry name" value="CBS-domain"/>
    <property type="match status" value="1"/>
</dbReference>
<dbReference type="InterPro" id="IPR000644">
    <property type="entry name" value="CBS_dom"/>
</dbReference>
<keyword evidence="1 2" id="KW-0129">CBS domain</keyword>
<dbReference type="OrthoDB" id="9807125at2"/>
<dbReference type="RefSeq" id="WP_119334760.1">
    <property type="nucleotide sequence ID" value="NZ_AP018558.1"/>
</dbReference>
<feature type="domain" description="CBS" evidence="3">
    <location>
        <begin position="75"/>
        <end position="130"/>
    </location>
</feature>
<evidence type="ECO:0000259" key="3">
    <source>
        <dbReference type="PROSITE" id="PS51371"/>
    </source>
</evidence>
<organism evidence="4 5">
    <name type="scientific">Hydrogenophilus thermoluteolus</name>
    <name type="common">Pseudomonas hydrogenothermophila</name>
    <dbReference type="NCBI Taxonomy" id="297"/>
    <lineage>
        <taxon>Bacteria</taxon>
        <taxon>Pseudomonadati</taxon>
        <taxon>Pseudomonadota</taxon>
        <taxon>Hydrogenophilia</taxon>
        <taxon>Hydrogenophilales</taxon>
        <taxon>Hydrogenophilaceae</taxon>
        <taxon>Hydrogenophilus</taxon>
    </lineage>
</organism>
<dbReference type="PROSITE" id="PS51371">
    <property type="entry name" value="CBS"/>
    <property type="match status" value="2"/>
</dbReference>
<dbReference type="PANTHER" id="PTHR43080:SF2">
    <property type="entry name" value="CBS DOMAIN-CONTAINING PROTEIN"/>
    <property type="match status" value="1"/>
</dbReference>
<dbReference type="Proteomes" id="UP000262004">
    <property type="component" value="Chromosome"/>
</dbReference>
<accession>A0A2Z6DWY0</accession>
<proteinExistence type="predicted"/>
<dbReference type="InterPro" id="IPR046342">
    <property type="entry name" value="CBS_dom_sf"/>
</dbReference>
<dbReference type="EMBL" id="AP018558">
    <property type="protein sequence ID" value="BBD76971.1"/>
    <property type="molecule type" value="Genomic_DNA"/>
</dbReference>